<reference evidence="1 4" key="1">
    <citation type="submission" date="2020-04" db="EMBL/GenBank/DDBJ databases">
        <title>Global-level population genomics: horizontal gene transfer, symbiosis and evolution in Rhizobia.</title>
        <authorList>
            <person name="Gai Y."/>
        </authorList>
    </citation>
    <scope>NUCLEOTIDE SEQUENCE</scope>
    <source>
        <strain evidence="2 4">BLR33</strain>
        <strain evidence="1">BLR57</strain>
    </source>
</reference>
<dbReference type="RefSeq" id="WP_207244615.1">
    <property type="nucleotide sequence ID" value="NZ_CP071455.1"/>
</dbReference>
<dbReference type="GeneID" id="66142851"/>
<evidence type="ECO:0000313" key="2">
    <source>
        <dbReference type="EMBL" id="MBX5088111.1"/>
    </source>
</evidence>
<dbReference type="Proteomes" id="UP000770629">
    <property type="component" value="Unassembled WGS sequence"/>
</dbReference>
<evidence type="ECO:0000313" key="1">
    <source>
        <dbReference type="EMBL" id="MBX5025774.1"/>
    </source>
</evidence>
<comment type="caution">
    <text evidence="1">The sequence shown here is derived from an EMBL/GenBank/DDBJ whole genome shotgun (WGS) entry which is preliminary data.</text>
</comment>
<evidence type="ECO:0000313" key="4">
    <source>
        <dbReference type="Proteomes" id="UP000770629"/>
    </source>
</evidence>
<dbReference type="Pfam" id="PF12616">
    <property type="entry name" value="DUF3775"/>
    <property type="match status" value="1"/>
</dbReference>
<keyword evidence="4" id="KW-1185">Reference proteome</keyword>
<name>A0A9Q3QYC6_9HYPH</name>
<accession>A0A9Q3QYC6</accession>
<organism evidence="1 3">
    <name type="scientific">Rhizobium lentis</name>
    <dbReference type="NCBI Taxonomy" id="1138194"/>
    <lineage>
        <taxon>Bacteria</taxon>
        <taxon>Pseudomonadati</taxon>
        <taxon>Pseudomonadota</taxon>
        <taxon>Alphaproteobacteria</taxon>
        <taxon>Hyphomicrobiales</taxon>
        <taxon>Rhizobiaceae</taxon>
        <taxon>Rhizobium/Agrobacterium group</taxon>
        <taxon>Rhizobium</taxon>
    </lineage>
</organism>
<dbReference type="AlphaFoldDB" id="A0A9Q3QYC6"/>
<proteinExistence type="predicted"/>
<dbReference type="EMBL" id="JABDYF010000001">
    <property type="protein sequence ID" value="MBX5088111.1"/>
    <property type="molecule type" value="Genomic_DNA"/>
</dbReference>
<protein>
    <submittedName>
        <fullName evidence="1">DUF3775 domain-containing protein</fullName>
    </submittedName>
</protein>
<evidence type="ECO:0000313" key="3">
    <source>
        <dbReference type="Proteomes" id="UP000749740"/>
    </source>
</evidence>
<dbReference type="InterPro" id="IPR022254">
    <property type="entry name" value="DUF3775"/>
</dbReference>
<dbReference type="EMBL" id="JABDYC010000010">
    <property type="protein sequence ID" value="MBX5025774.1"/>
    <property type="molecule type" value="Genomic_DNA"/>
</dbReference>
<sequence>MRNGASDDWKPGISPEKVRYLILKGREFNAKDVLTEPDPGSNPMDDNMIEILEEHPDDVVEKELASAIWALNEDEQIDLVALAWLGRGDGDTSDWDDLRHQAAEAHNNRTVAYLLGLPLLPDYLEDALDQFGESSAAAMEGKL</sequence>
<dbReference type="Proteomes" id="UP000749740">
    <property type="component" value="Unassembled WGS sequence"/>
</dbReference>
<gene>
    <name evidence="2" type="ORF">HJB60_02825</name>
    <name evidence="1" type="ORF">HJB63_24955</name>
</gene>